<gene>
    <name evidence="3" type="primary">leuD</name>
    <name evidence="5" type="ORF">E6G99_03285</name>
</gene>
<dbReference type="EC" id="4.2.1.33" evidence="3"/>
<dbReference type="PANTHER" id="PTHR43345">
    <property type="entry name" value="3-ISOPROPYLMALATE DEHYDRATASE SMALL SUBUNIT 2-RELATED-RELATED"/>
    <property type="match status" value="1"/>
</dbReference>
<keyword evidence="2 3" id="KW-0456">Lyase</keyword>
<dbReference type="InterPro" id="IPR015928">
    <property type="entry name" value="Aconitase/3IPM_dehydase_swvl"/>
</dbReference>
<dbReference type="Proteomes" id="UP000318661">
    <property type="component" value="Unassembled WGS sequence"/>
</dbReference>
<comment type="subunit">
    <text evidence="3">Heterodimer of LeuC and LeuD.</text>
</comment>
<protein>
    <recommendedName>
        <fullName evidence="3">3-isopropylmalate dehydratase small subunit</fullName>
        <ecNumber evidence="3">4.2.1.33</ecNumber>
    </recommendedName>
    <alternativeName>
        <fullName evidence="3">Alpha-IPM isomerase</fullName>
        <shortName evidence="3">IPMI</shortName>
    </alternativeName>
    <alternativeName>
        <fullName evidence="3">Isopropylmalate isomerase</fullName>
    </alternativeName>
</protein>
<evidence type="ECO:0000256" key="1">
    <source>
        <dbReference type="ARBA" id="ARBA00009869"/>
    </source>
</evidence>
<feature type="domain" description="Aconitase A/isopropylmalate dehydratase small subunit swivel" evidence="4">
    <location>
        <begin position="51"/>
        <end position="100"/>
    </location>
</feature>
<accession>A0A537LM02</accession>
<dbReference type="InterPro" id="IPR011827">
    <property type="entry name" value="LeuD_type2/HacB/DmdB"/>
</dbReference>
<dbReference type="UniPathway" id="UPA00048">
    <property type="reaction ID" value="UER00071"/>
</dbReference>
<organism evidence="5 6">
    <name type="scientific">Candidatus Segetimicrobium genomatis</name>
    <dbReference type="NCBI Taxonomy" id="2569760"/>
    <lineage>
        <taxon>Bacteria</taxon>
        <taxon>Bacillati</taxon>
        <taxon>Candidatus Sysuimicrobiota</taxon>
        <taxon>Candidatus Sysuimicrobiia</taxon>
        <taxon>Candidatus Sysuimicrobiales</taxon>
        <taxon>Candidatus Segetimicrobiaceae</taxon>
        <taxon>Candidatus Segetimicrobium</taxon>
    </lineage>
</organism>
<comment type="similarity">
    <text evidence="1 3">Belongs to the LeuD family. LeuD type 2 subfamily.</text>
</comment>
<name>A0A537LM02_9BACT</name>
<dbReference type="CDD" id="cd01577">
    <property type="entry name" value="IPMI_Swivel"/>
    <property type="match status" value="1"/>
</dbReference>
<dbReference type="InterPro" id="IPR050075">
    <property type="entry name" value="LeuD"/>
</dbReference>
<proteinExistence type="inferred from homology"/>
<dbReference type="Gene3D" id="3.20.19.10">
    <property type="entry name" value="Aconitase, domain 4"/>
    <property type="match status" value="1"/>
</dbReference>
<dbReference type="HAMAP" id="MF_01032">
    <property type="entry name" value="LeuD_type2"/>
    <property type="match status" value="1"/>
</dbReference>
<keyword evidence="3" id="KW-0100">Branched-chain amino acid biosynthesis</keyword>
<keyword evidence="3" id="KW-0028">Amino-acid biosynthesis</keyword>
<dbReference type="SUPFAM" id="SSF52016">
    <property type="entry name" value="LeuD/IlvD-like"/>
    <property type="match status" value="1"/>
</dbReference>
<sequence>MAIRGKAHTVGHHIDTEVIIPARYLVTTDPAELAKYVFEDLDPSLRQRIAPGDVLVAGENFGQGSSREHAPIAIKGVGISCIVAVSFARIFYRNAFNIGLPVVECQDVQARVSEGDELDVDLATGVIRNVTRGETYKGTPVPEFMLRLLTAGGIVGYVRAELARERQ</sequence>
<dbReference type="Pfam" id="PF00694">
    <property type="entry name" value="Aconitase_C"/>
    <property type="match status" value="1"/>
</dbReference>
<comment type="pathway">
    <text evidence="3">Amino-acid biosynthesis; L-leucine biosynthesis; L-leucine from 3-methyl-2-oxobutanoate: step 2/4.</text>
</comment>
<dbReference type="GO" id="GO:0003861">
    <property type="term" value="F:3-isopropylmalate dehydratase activity"/>
    <property type="evidence" value="ECO:0007669"/>
    <property type="project" value="UniProtKB-UniRule"/>
</dbReference>
<dbReference type="InterPro" id="IPR000573">
    <property type="entry name" value="AconitaseA/IPMdHydase_ssu_swvl"/>
</dbReference>
<evidence type="ECO:0000313" key="5">
    <source>
        <dbReference type="EMBL" id="TMJ09045.1"/>
    </source>
</evidence>
<dbReference type="AlphaFoldDB" id="A0A537LM02"/>
<comment type="function">
    <text evidence="3">Catalyzes the isomerization between 2-isopropylmalate and 3-isopropylmalate, via the formation of 2-isopropylmaleate.</text>
</comment>
<evidence type="ECO:0000256" key="3">
    <source>
        <dbReference type="HAMAP-Rule" id="MF_01032"/>
    </source>
</evidence>
<dbReference type="EMBL" id="VBAJ01000070">
    <property type="protein sequence ID" value="TMJ09045.1"/>
    <property type="molecule type" value="Genomic_DNA"/>
</dbReference>
<comment type="catalytic activity">
    <reaction evidence="3">
        <text>(2R,3S)-3-isopropylmalate = (2S)-2-isopropylmalate</text>
        <dbReference type="Rhea" id="RHEA:32287"/>
        <dbReference type="ChEBI" id="CHEBI:1178"/>
        <dbReference type="ChEBI" id="CHEBI:35121"/>
        <dbReference type="EC" id="4.2.1.33"/>
    </reaction>
</comment>
<comment type="caution">
    <text evidence="5">The sequence shown here is derived from an EMBL/GenBank/DDBJ whole genome shotgun (WGS) entry which is preliminary data.</text>
</comment>
<evidence type="ECO:0000256" key="2">
    <source>
        <dbReference type="ARBA" id="ARBA00023239"/>
    </source>
</evidence>
<evidence type="ECO:0000313" key="6">
    <source>
        <dbReference type="Proteomes" id="UP000318661"/>
    </source>
</evidence>
<dbReference type="InterPro" id="IPR033940">
    <property type="entry name" value="IPMI_Swivel"/>
</dbReference>
<dbReference type="GO" id="GO:0009098">
    <property type="term" value="P:L-leucine biosynthetic process"/>
    <property type="evidence" value="ECO:0007669"/>
    <property type="project" value="UniProtKB-UniRule"/>
</dbReference>
<evidence type="ECO:0000259" key="4">
    <source>
        <dbReference type="Pfam" id="PF00694"/>
    </source>
</evidence>
<keyword evidence="3" id="KW-0432">Leucine biosynthesis</keyword>
<reference evidence="5 6" key="1">
    <citation type="journal article" date="2019" name="Nat. Microbiol.">
        <title>Mediterranean grassland soil C-N compound turnover is dependent on rainfall and depth, and is mediated by genomically divergent microorganisms.</title>
        <authorList>
            <person name="Diamond S."/>
            <person name="Andeer P.F."/>
            <person name="Li Z."/>
            <person name="Crits-Christoph A."/>
            <person name="Burstein D."/>
            <person name="Anantharaman K."/>
            <person name="Lane K.R."/>
            <person name="Thomas B.C."/>
            <person name="Pan C."/>
            <person name="Northen T.R."/>
            <person name="Banfield J.F."/>
        </authorList>
    </citation>
    <scope>NUCLEOTIDE SEQUENCE [LARGE SCALE GENOMIC DNA]</scope>
    <source>
        <strain evidence="5">NP_2</strain>
    </source>
</reference>
<dbReference type="NCBIfam" id="TIGR02087">
    <property type="entry name" value="LEUD_arch"/>
    <property type="match status" value="1"/>
</dbReference>
<dbReference type="PANTHER" id="PTHR43345:SF2">
    <property type="entry name" value="3-ISOPROPYLMALATE DEHYDRATASE SMALL SUBUNIT 1"/>
    <property type="match status" value="1"/>
</dbReference>